<keyword evidence="2" id="KW-1185">Reference proteome</keyword>
<dbReference type="EMBL" id="JAYWIO010000006">
    <property type="protein sequence ID" value="KAK7255890.1"/>
    <property type="molecule type" value="Genomic_DNA"/>
</dbReference>
<protein>
    <submittedName>
        <fullName evidence="1">Uncharacterized protein</fullName>
    </submittedName>
</protein>
<evidence type="ECO:0000313" key="1">
    <source>
        <dbReference type="EMBL" id="KAK7255890.1"/>
    </source>
</evidence>
<name>A0AAN9EGI1_CROPI</name>
<reference evidence="1 2" key="1">
    <citation type="submission" date="2024-01" db="EMBL/GenBank/DDBJ databases">
        <title>The genomes of 5 underutilized Papilionoideae crops provide insights into root nodulation and disease resistanc.</title>
        <authorList>
            <person name="Yuan L."/>
        </authorList>
    </citation>
    <scope>NUCLEOTIDE SEQUENCE [LARGE SCALE GENOMIC DNA]</scope>
    <source>
        <strain evidence="1">ZHUSHIDOU_FW_LH</strain>
        <tissue evidence="1">Leaf</tissue>
    </source>
</reference>
<proteinExistence type="predicted"/>
<gene>
    <name evidence="1" type="ORF">RIF29_29317</name>
</gene>
<accession>A0AAN9EGI1</accession>
<organism evidence="1 2">
    <name type="scientific">Crotalaria pallida</name>
    <name type="common">Smooth rattlebox</name>
    <name type="synonym">Crotalaria striata</name>
    <dbReference type="NCBI Taxonomy" id="3830"/>
    <lineage>
        <taxon>Eukaryota</taxon>
        <taxon>Viridiplantae</taxon>
        <taxon>Streptophyta</taxon>
        <taxon>Embryophyta</taxon>
        <taxon>Tracheophyta</taxon>
        <taxon>Spermatophyta</taxon>
        <taxon>Magnoliopsida</taxon>
        <taxon>eudicotyledons</taxon>
        <taxon>Gunneridae</taxon>
        <taxon>Pentapetalae</taxon>
        <taxon>rosids</taxon>
        <taxon>fabids</taxon>
        <taxon>Fabales</taxon>
        <taxon>Fabaceae</taxon>
        <taxon>Papilionoideae</taxon>
        <taxon>50 kb inversion clade</taxon>
        <taxon>genistoids sensu lato</taxon>
        <taxon>core genistoids</taxon>
        <taxon>Crotalarieae</taxon>
        <taxon>Crotalaria</taxon>
    </lineage>
</organism>
<evidence type="ECO:0000313" key="2">
    <source>
        <dbReference type="Proteomes" id="UP001372338"/>
    </source>
</evidence>
<sequence>MILKVKLLLQQGSRLHFGHTRYTNLKGNSLLRALNVGTFIVSGYALSEDSHCKVLISLIVKRQTIMGRCNKLGLLLGEQLRHLHLLPHPALNISSFSNIEHELISPDTDGSTATVFNKSITDGSIEHVVIQLTRVSICFIEFHCSSSGF</sequence>
<dbReference type="AlphaFoldDB" id="A0AAN9EGI1"/>
<comment type="caution">
    <text evidence="1">The sequence shown here is derived from an EMBL/GenBank/DDBJ whole genome shotgun (WGS) entry which is preliminary data.</text>
</comment>
<dbReference type="Proteomes" id="UP001372338">
    <property type="component" value="Unassembled WGS sequence"/>
</dbReference>